<evidence type="ECO:0000259" key="1">
    <source>
        <dbReference type="Pfam" id="PF00248"/>
    </source>
</evidence>
<sequence length="320" mass="34728">MVSGKQMDRPMDRPMDRRMDRRTVLAMLGAAGVSLAGLGAASAASDMLLKRIPSSGEAIPTIGLGSWITFNVGNDPVGLEASQKVIAAFLEAGGRMIDSSPMYGSSQATIGQALTALGAPPSLMATDKVWINGARQGRAQVQASLKNWGVLRFSLLQVHNLRDWQAHLPVLFEMKAAGAIDYVGVTTSHGRRHRELAAILENQPLDFVQLTYNMTNREAEDRILPLARERGIGVIVNRPFDGGRLIRAVKRHPFPAWAKAEGFKGWADYLLKFNVSHPAVVCAIPATTQVAHVRENMAASKGRLPDATLRARMAAYVKDL</sequence>
<dbReference type="InterPro" id="IPR006311">
    <property type="entry name" value="TAT_signal"/>
</dbReference>
<dbReference type="AlphaFoldDB" id="A0A1G7CFG9"/>
<dbReference type="RefSeq" id="WP_206594936.1">
    <property type="nucleotide sequence ID" value="NZ_FNAK01000006.1"/>
</dbReference>
<organism evidence="2 3">
    <name type="scientific">Kordiimonas lacus</name>
    <dbReference type="NCBI Taxonomy" id="637679"/>
    <lineage>
        <taxon>Bacteria</taxon>
        <taxon>Pseudomonadati</taxon>
        <taxon>Pseudomonadota</taxon>
        <taxon>Alphaproteobacteria</taxon>
        <taxon>Kordiimonadales</taxon>
        <taxon>Kordiimonadaceae</taxon>
        <taxon>Kordiimonas</taxon>
    </lineage>
</organism>
<evidence type="ECO:0000313" key="3">
    <source>
        <dbReference type="Proteomes" id="UP000183685"/>
    </source>
</evidence>
<dbReference type="CDD" id="cd19095">
    <property type="entry name" value="AKR_PA4992-like"/>
    <property type="match status" value="1"/>
</dbReference>
<dbReference type="PROSITE" id="PS51318">
    <property type="entry name" value="TAT"/>
    <property type="match status" value="1"/>
</dbReference>
<accession>A0A1G7CFG9</accession>
<dbReference type="InterPro" id="IPR053135">
    <property type="entry name" value="AKR2_Oxidoreductase"/>
</dbReference>
<dbReference type="PANTHER" id="PTHR43312">
    <property type="entry name" value="D-THREO-ALDOSE 1-DEHYDROGENASE"/>
    <property type="match status" value="1"/>
</dbReference>
<dbReference type="Pfam" id="PF00248">
    <property type="entry name" value="Aldo_ket_red"/>
    <property type="match status" value="1"/>
</dbReference>
<dbReference type="Gene3D" id="3.20.20.100">
    <property type="entry name" value="NADP-dependent oxidoreductase domain"/>
    <property type="match status" value="1"/>
</dbReference>
<dbReference type="SUPFAM" id="SSF51430">
    <property type="entry name" value="NAD(P)-linked oxidoreductase"/>
    <property type="match status" value="1"/>
</dbReference>
<dbReference type="InterPro" id="IPR036812">
    <property type="entry name" value="NAD(P)_OxRdtase_dom_sf"/>
</dbReference>
<keyword evidence="3" id="KW-1185">Reference proteome</keyword>
<protein>
    <submittedName>
        <fullName evidence="2">Aldo/keto reductase</fullName>
    </submittedName>
</protein>
<reference evidence="2 3" key="1">
    <citation type="submission" date="2016-10" db="EMBL/GenBank/DDBJ databases">
        <authorList>
            <person name="de Groot N.N."/>
        </authorList>
    </citation>
    <scope>NUCLEOTIDE SEQUENCE [LARGE SCALE GENOMIC DNA]</scope>
    <source>
        <strain evidence="2 3">CGMCC 1.9109</strain>
    </source>
</reference>
<dbReference type="STRING" id="637679.GCA_001550055_03138"/>
<evidence type="ECO:0000313" key="2">
    <source>
        <dbReference type="EMBL" id="SDE38122.1"/>
    </source>
</evidence>
<dbReference type="PANTHER" id="PTHR43312:SF1">
    <property type="entry name" value="NADP-DEPENDENT OXIDOREDUCTASE DOMAIN-CONTAINING PROTEIN"/>
    <property type="match status" value="1"/>
</dbReference>
<dbReference type="Proteomes" id="UP000183685">
    <property type="component" value="Unassembled WGS sequence"/>
</dbReference>
<feature type="domain" description="NADP-dependent oxidoreductase" evidence="1">
    <location>
        <begin position="62"/>
        <end position="308"/>
    </location>
</feature>
<proteinExistence type="predicted"/>
<name>A0A1G7CFG9_9PROT</name>
<gene>
    <name evidence="2" type="ORF">SAMN04488071_2783</name>
</gene>
<dbReference type="InterPro" id="IPR023210">
    <property type="entry name" value="NADP_OxRdtase_dom"/>
</dbReference>
<dbReference type="EMBL" id="FNAK01000006">
    <property type="protein sequence ID" value="SDE38122.1"/>
    <property type="molecule type" value="Genomic_DNA"/>
</dbReference>